<sequence>MTDLIDTSKPAKRVRRMAREPKQAAEMHAIAEPAVANAIKTSSKANQVLQLLMRPEGATIAQMVTATGWLPHTTRAALTGLKKKGHVVTSEKITGEERVYRAAAAE</sequence>
<dbReference type="InterPro" id="IPR021880">
    <property type="entry name" value="DUF3489"/>
</dbReference>
<feature type="region of interest" description="Disordered" evidence="1">
    <location>
        <begin position="1"/>
        <end position="25"/>
    </location>
</feature>
<dbReference type="AlphaFoldDB" id="A0A844YTU7"/>
<proteinExistence type="predicted"/>
<accession>A0A844YTU7</accession>
<dbReference type="RefSeq" id="WP_160770225.1">
    <property type="nucleotide sequence ID" value="NZ_WTYV01000001.1"/>
</dbReference>
<dbReference type="OrthoDB" id="7206991at2"/>
<dbReference type="EMBL" id="WTYV01000001">
    <property type="protein sequence ID" value="MXO70291.1"/>
    <property type="molecule type" value="Genomic_DNA"/>
</dbReference>
<dbReference type="Proteomes" id="UP000466966">
    <property type="component" value="Unassembled WGS sequence"/>
</dbReference>
<evidence type="ECO:0000313" key="3">
    <source>
        <dbReference type="Proteomes" id="UP000466966"/>
    </source>
</evidence>
<evidence type="ECO:0000313" key="2">
    <source>
        <dbReference type="EMBL" id="MXO70291.1"/>
    </source>
</evidence>
<reference evidence="2 3" key="1">
    <citation type="submission" date="2019-12" db="EMBL/GenBank/DDBJ databases">
        <title>Genomic-based taxomic classification of the family Erythrobacteraceae.</title>
        <authorList>
            <person name="Xu L."/>
        </authorList>
    </citation>
    <scope>NUCLEOTIDE SEQUENCE [LARGE SCALE GENOMIC DNA]</scope>
    <source>
        <strain evidence="2 3">M0322</strain>
    </source>
</reference>
<gene>
    <name evidence="2" type="ORF">GRI99_01425</name>
</gene>
<dbReference type="Pfam" id="PF11994">
    <property type="entry name" value="DUF3489"/>
    <property type="match status" value="1"/>
</dbReference>
<organism evidence="2 3">
    <name type="scientific">Alteraurantiacibacter buctensis</name>
    <dbReference type="NCBI Taxonomy" id="1503981"/>
    <lineage>
        <taxon>Bacteria</taxon>
        <taxon>Pseudomonadati</taxon>
        <taxon>Pseudomonadota</taxon>
        <taxon>Alphaproteobacteria</taxon>
        <taxon>Sphingomonadales</taxon>
        <taxon>Erythrobacteraceae</taxon>
        <taxon>Alteraurantiacibacter</taxon>
    </lineage>
</organism>
<name>A0A844YTU7_9SPHN</name>
<protein>
    <submittedName>
        <fullName evidence="2">DUF3489 domain-containing protein</fullName>
    </submittedName>
</protein>
<evidence type="ECO:0000256" key="1">
    <source>
        <dbReference type="SAM" id="MobiDB-lite"/>
    </source>
</evidence>
<comment type="caution">
    <text evidence="2">The sequence shown here is derived from an EMBL/GenBank/DDBJ whole genome shotgun (WGS) entry which is preliminary data.</text>
</comment>
<keyword evidence="3" id="KW-1185">Reference proteome</keyword>